<dbReference type="GO" id="GO:0005886">
    <property type="term" value="C:plasma membrane"/>
    <property type="evidence" value="ECO:0007669"/>
    <property type="project" value="UniProtKB-SubCell"/>
</dbReference>
<evidence type="ECO:0000256" key="7">
    <source>
        <dbReference type="ARBA" id="ARBA00023136"/>
    </source>
</evidence>
<keyword evidence="6 8" id="KW-1133">Transmembrane helix</keyword>
<feature type="transmembrane region" description="Helical" evidence="8">
    <location>
        <begin position="261"/>
        <end position="279"/>
    </location>
</feature>
<protein>
    <recommendedName>
        <fullName evidence="9">Glycosyltransferase RgtA/B/C/D-like domain-containing protein</fullName>
    </recommendedName>
</protein>
<dbReference type="GO" id="GO:0009103">
    <property type="term" value="P:lipopolysaccharide biosynthetic process"/>
    <property type="evidence" value="ECO:0007669"/>
    <property type="project" value="UniProtKB-ARBA"/>
</dbReference>
<feature type="transmembrane region" description="Helical" evidence="8">
    <location>
        <begin position="85"/>
        <end position="102"/>
    </location>
</feature>
<feature type="domain" description="Glycosyltransferase RgtA/B/C/D-like" evidence="9">
    <location>
        <begin position="32"/>
        <end position="162"/>
    </location>
</feature>
<keyword evidence="7 8" id="KW-0472">Membrane</keyword>
<dbReference type="InterPro" id="IPR050297">
    <property type="entry name" value="LipidA_mod_glycosyltrf_83"/>
</dbReference>
<dbReference type="EMBL" id="LCKS01000001">
    <property type="protein sequence ID" value="KKU03474.1"/>
    <property type="molecule type" value="Genomic_DNA"/>
</dbReference>
<dbReference type="GO" id="GO:0016763">
    <property type="term" value="F:pentosyltransferase activity"/>
    <property type="evidence" value="ECO:0007669"/>
    <property type="project" value="TreeGrafter"/>
</dbReference>
<evidence type="ECO:0000256" key="3">
    <source>
        <dbReference type="ARBA" id="ARBA00022676"/>
    </source>
</evidence>
<feature type="transmembrane region" description="Helical" evidence="8">
    <location>
        <begin position="32"/>
        <end position="53"/>
    </location>
</feature>
<evidence type="ECO:0000256" key="5">
    <source>
        <dbReference type="ARBA" id="ARBA00022692"/>
    </source>
</evidence>
<evidence type="ECO:0000313" key="11">
    <source>
        <dbReference type="Proteomes" id="UP000034264"/>
    </source>
</evidence>
<sequence length="448" mass="49760">MCAGPRSCAPNPPYVSCLSRTANSLYSCGSPFLFCALAGLGTVIGIGLASYFLFSNIRLSILTTLLAAVLPYLVFFDRMALADSLLAMFLVWTFNFSYLSFIHRRLDLAMFAGFALGFAWLTKSPAIFAFFLLPLNFLFIPKYSAKNILISSFYFLVSVAIAFGMYNILRLGPEFHQIALRNADYVFPLAEILRHLLDPLLPHLKDSFLFFAYFLTPLGLLAAITGILAGGRSRWRTRLVLAAWWLGPVLVQSAIARAFTARYLLFTVPFAAILIGHALEHIGQRTQKHFLSMAAAGLIILPALAMDYLAVARPESLPLPRIERSGYLEDWTAGYGLRDVAQRLRQYAAAGPVLVGSEGFFGTPFNALQLYLNDVSNVRVIGVGVWIDSVHEKLKNSLADNQVFLVVNSTRLHADPDQIGLKLIVSYPKAYRPDGTREYLLFFQVLSK</sequence>
<reference evidence="10 11" key="1">
    <citation type="journal article" date="2015" name="Nature">
        <title>rRNA introns, odd ribosomes, and small enigmatic genomes across a large radiation of phyla.</title>
        <authorList>
            <person name="Brown C.T."/>
            <person name="Hug L.A."/>
            <person name="Thomas B.C."/>
            <person name="Sharon I."/>
            <person name="Castelle C.J."/>
            <person name="Singh A."/>
            <person name="Wilkins M.J."/>
            <person name="Williams K.H."/>
            <person name="Banfield J.F."/>
        </authorList>
    </citation>
    <scope>NUCLEOTIDE SEQUENCE [LARGE SCALE GENOMIC DNA]</scope>
</reference>
<feature type="transmembrane region" description="Helical" evidence="8">
    <location>
        <begin position="108"/>
        <end position="135"/>
    </location>
</feature>
<dbReference type="Proteomes" id="UP000034264">
    <property type="component" value="Unassembled WGS sequence"/>
</dbReference>
<organism evidence="10 11">
    <name type="scientific">Candidatus Amesbacteria bacterium GW2011_GWC2_45_19</name>
    <dbReference type="NCBI Taxonomy" id="1618366"/>
    <lineage>
        <taxon>Bacteria</taxon>
        <taxon>Candidatus Amesiibacteriota</taxon>
    </lineage>
</organism>
<name>A0A0G1M5C8_9BACT</name>
<evidence type="ECO:0000313" key="10">
    <source>
        <dbReference type="EMBL" id="KKU03474.1"/>
    </source>
</evidence>
<comment type="caution">
    <text evidence="10">The sequence shown here is derived from an EMBL/GenBank/DDBJ whole genome shotgun (WGS) entry which is preliminary data.</text>
</comment>
<dbReference type="InterPro" id="IPR038731">
    <property type="entry name" value="RgtA/B/C-like"/>
</dbReference>
<dbReference type="PANTHER" id="PTHR33908">
    <property type="entry name" value="MANNOSYLTRANSFERASE YKCB-RELATED"/>
    <property type="match status" value="1"/>
</dbReference>
<feature type="transmembrane region" description="Helical" evidence="8">
    <location>
        <begin position="59"/>
        <end position="76"/>
    </location>
</feature>
<dbReference type="Pfam" id="PF13231">
    <property type="entry name" value="PMT_2"/>
    <property type="match status" value="1"/>
</dbReference>
<keyword evidence="3" id="KW-0328">Glycosyltransferase</keyword>
<evidence type="ECO:0000259" key="9">
    <source>
        <dbReference type="Pfam" id="PF13231"/>
    </source>
</evidence>
<feature type="transmembrane region" description="Helical" evidence="8">
    <location>
        <begin position="291"/>
        <end position="311"/>
    </location>
</feature>
<keyword evidence="5 8" id="KW-0812">Transmembrane</keyword>
<evidence type="ECO:0000256" key="4">
    <source>
        <dbReference type="ARBA" id="ARBA00022679"/>
    </source>
</evidence>
<proteinExistence type="predicted"/>
<dbReference type="AlphaFoldDB" id="A0A0G1M5C8"/>
<feature type="transmembrane region" description="Helical" evidence="8">
    <location>
        <begin position="208"/>
        <end position="230"/>
    </location>
</feature>
<comment type="subcellular location">
    <subcellularLocation>
        <location evidence="1">Cell membrane</location>
        <topology evidence="1">Multi-pass membrane protein</topology>
    </subcellularLocation>
</comment>
<evidence type="ECO:0000256" key="1">
    <source>
        <dbReference type="ARBA" id="ARBA00004651"/>
    </source>
</evidence>
<accession>A0A0G1M5C8</accession>
<evidence type="ECO:0000256" key="2">
    <source>
        <dbReference type="ARBA" id="ARBA00022475"/>
    </source>
</evidence>
<evidence type="ECO:0000256" key="8">
    <source>
        <dbReference type="SAM" id="Phobius"/>
    </source>
</evidence>
<keyword evidence="4" id="KW-0808">Transferase</keyword>
<feature type="transmembrane region" description="Helical" evidence="8">
    <location>
        <begin position="147"/>
        <end position="169"/>
    </location>
</feature>
<gene>
    <name evidence="10" type="ORF">UX05_C0001G0103</name>
</gene>
<keyword evidence="2" id="KW-1003">Cell membrane</keyword>
<feature type="transmembrane region" description="Helical" evidence="8">
    <location>
        <begin position="237"/>
        <end position="255"/>
    </location>
</feature>
<evidence type="ECO:0000256" key="6">
    <source>
        <dbReference type="ARBA" id="ARBA00022989"/>
    </source>
</evidence>
<dbReference type="PANTHER" id="PTHR33908:SF11">
    <property type="entry name" value="MEMBRANE PROTEIN"/>
    <property type="match status" value="1"/>
</dbReference>